<proteinExistence type="predicted"/>
<gene>
    <name evidence="1" type="ORF">MPRI_25860</name>
</gene>
<keyword evidence="2" id="KW-1185">Reference proteome</keyword>
<evidence type="ECO:0000313" key="1">
    <source>
        <dbReference type="EMBL" id="BBY70399.1"/>
    </source>
</evidence>
<name>A0ABN6ARM3_9MYCO</name>
<reference evidence="1 2" key="1">
    <citation type="journal article" date="2019" name="Emerg. Microbes Infect.">
        <title>Comprehensive subspecies identification of 175 nontuberculous mycobacteria species based on 7547 genomic profiles.</title>
        <authorList>
            <person name="Matsumoto Y."/>
            <person name="Kinjo T."/>
            <person name="Motooka D."/>
            <person name="Nabeya D."/>
            <person name="Jung N."/>
            <person name="Uechi K."/>
            <person name="Horii T."/>
            <person name="Iida T."/>
            <person name="Fujita J."/>
            <person name="Nakamura S."/>
        </authorList>
    </citation>
    <scope>NUCLEOTIDE SEQUENCE [LARGE SCALE GENOMIC DNA]</scope>
    <source>
        <strain evidence="1 2">JCM 30622</strain>
    </source>
</reference>
<dbReference type="EMBL" id="AP022597">
    <property type="protein sequence ID" value="BBY70399.1"/>
    <property type="molecule type" value="Genomic_DNA"/>
</dbReference>
<accession>A0ABN6ARM3</accession>
<organism evidence="1 2">
    <name type="scientific">Mycobacterium paraintracellulare</name>
    <dbReference type="NCBI Taxonomy" id="1138383"/>
    <lineage>
        <taxon>Bacteria</taxon>
        <taxon>Bacillati</taxon>
        <taxon>Actinomycetota</taxon>
        <taxon>Actinomycetes</taxon>
        <taxon>Mycobacteriales</taxon>
        <taxon>Mycobacteriaceae</taxon>
        <taxon>Mycobacterium</taxon>
        <taxon>Mycobacterium avium complex (MAC)</taxon>
    </lineage>
</organism>
<dbReference type="GeneID" id="45452999"/>
<dbReference type="Proteomes" id="UP000466578">
    <property type="component" value="Chromosome"/>
</dbReference>
<sequence length="139" mass="15192">MDQQLWPTAPSGHLEPGVPDFARWGDAAPFVALSERLHSKMCTLASDIDDFGTHVSDPVVINHLVIRLAGTGLSIAEIVHSVSGKLDRSLIDLNHWQEVLEAFDDAQRAFRNACGAAQDAIEVMRNHTHVRPEATSESS</sequence>
<evidence type="ECO:0000313" key="2">
    <source>
        <dbReference type="Proteomes" id="UP000466578"/>
    </source>
</evidence>
<dbReference type="RefSeq" id="WP_232065634.1">
    <property type="nucleotide sequence ID" value="NC_016948.1"/>
</dbReference>
<protein>
    <submittedName>
        <fullName evidence="1">Uncharacterized protein</fullName>
    </submittedName>
</protein>